<accession>A0A8S9MWH3</accession>
<dbReference type="EMBL" id="QGKX02002183">
    <property type="protein sequence ID" value="KAF3487183.1"/>
    <property type="molecule type" value="Genomic_DNA"/>
</dbReference>
<comment type="caution">
    <text evidence="1">The sequence shown here is derived from an EMBL/GenBank/DDBJ whole genome shotgun (WGS) entry which is preliminary data.</text>
</comment>
<evidence type="ECO:0000313" key="2">
    <source>
        <dbReference type="Proteomes" id="UP000712600"/>
    </source>
</evidence>
<sequence>MEGLIKAALSSSSGRRRVLGDRRALLRVSSLLYASFCPRRRLLFCFFLRLPNAAVVDFRFRSRDSLRRGQSLEVATLEDGVFDPPQFCLFGAWVSVSADLRSVSPLLWVISGRRVWALSDSVSPSLVWSGDDVRRSQQRVVVAGSVY</sequence>
<dbReference type="Proteomes" id="UP000712600">
    <property type="component" value="Unassembled WGS sequence"/>
</dbReference>
<organism evidence="1 2">
    <name type="scientific">Brassica cretica</name>
    <name type="common">Mustard</name>
    <dbReference type="NCBI Taxonomy" id="69181"/>
    <lineage>
        <taxon>Eukaryota</taxon>
        <taxon>Viridiplantae</taxon>
        <taxon>Streptophyta</taxon>
        <taxon>Embryophyta</taxon>
        <taxon>Tracheophyta</taxon>
        <taxon>Spermatophyta</taxon>
        <taxon>Magnoliopsida</taxon>
        <taxon>eudicotyledons</taxon>
        <taxon>Gunneridae</taxon>
        <taxon>Pentapetalae</taxon>
        <taxon>rosids</taxon>
        <taxon>malvids</taxon>
        <taxon>Brassicales</taxon>
        <taxon>Brassicaceae</taxon>
        <taxon>Brassiceae</taxon>
        <taxon>Brassica</taxon>
    </lineage>
</organism>
<evidence type="ECO:0000313" key="1">
    <source>
        <dbReference type="EMBL" id="KAF3487183.1"/>
    </source>
</evidence>
<name>A0A8S9MWH3_BRACR</name>
<gene>
    <name evidence="1" type="ORF">F2Q69_00056935</name>
</gene>
<protein>
    <submittedName>
        <fullName evidence="1">Uncharacterized protein</fullName>
    </submittedName>
</protein>
<proteinExistence type="predicted"/>
<reference evidence="1" key="1">
    <citation type="submission" date="2019-12" db="EMBL/GenBank/DDBJ databases">
        <title>Genome sequencing and annotation of Brassica cretica.</title>
        <authorList>
            <person name="Studholme D.J."/>
            <person name="Sarris P."/>
        </authorList>
    </citation>
    <scope>NUCLEOTIDE SEQUENCE</scope>
    <source>
        <strain evidence="1">PFS-109/04</strain>
        <tissue evidence="1">Leaf</tissue>
    </source>
</reference>
<dbReference type="AlphaFoldDB" id="A0A8S9MWH3"/>